<name>A0A479ZU50_9CYAN</name>
<organism evidence="1 2">
    <name type="scientific">Sphaerospermopsis reniformis</name>
    <dbReference type="NCBI Taxonomy" id="531300"/>
    <lineage>
        <taxon>Bacteria</taxon>
        <taxon>Bacillati</taxon>
        <taxon>Cyanobacteriota</taxon>
        <taxon>Cyanophyceae</taxon>
        <taxon>Nostocales</taxon>
        <taxon>Aphanizomenonaceae</taxon>
        <taxon>Sphaerospermopsis</taxon>
    </lineage>
</organism>
<dbReference type="EMBL" id="BJCE01000026">
    <property type="protein sequence ID" value="GCL36085.1"/>
    <property type="molecule type" value="Genomic_DNA"/>
</dbReference>
<evidence type="ECO:0000313" key="1">
    <source>
        <dbReference type="EMBL" id="GCL36085.1"/>
    </source>
</evidence>
<reference evidence="2" key="1">
    <citation type="submission" date="2019-02" db="EMBL/GenBank/DDBJ databases">
        <title>Draft genome sequence of Sphaerospermopsis reniformis NIES-1949.</title>
        <authorList>
            <person name="Yamaguchi H."/>
            <person name="Suzuki S."/>
            <person name="Kawachi M."/>
        </authorList>
    </citation>
    <scope>NUCLEOTIDE SEQUENCE [LARGE SCALE GENOMIC DNA]</scope>
    <source>
        <strain evidence="2">NIES-1949</strain>
    </source>
</reference>
<accession>A0A479ZU50</accession>
<keyword evidence="2" id="KW-1185">Reference proteome</keyword>
<gene>
    <name evidence="1" type="ORF">SR1949_11850</name>
</gene>
<evidence type="ECO:0000313" key="2">
    <source>
        <dbReference type="Proteomes" id="UP000300142"/>
    </source>
</evidence>
<dbReference type="Proteomes" id="UP000300142">
    <property type="component" value="Unassembled WGS sequence"/>
</dbReference>
<sequence>MQMGRRLLHEMNLQIEQINHRNFHDANLLIDQKGEDYFNDSVRDIQQALQKLYGSQDISLQQLSATFRRGDLIEKLQQIEIS</sequence>
<protein>
    <submittedName>
        <fullName evidence="1">Uncharacterized protein</fullName>
    </submittedName>
</protein>
<comment type="caution">
    <text evidence="1">The sequence shown here is derived from an EMBL/GenBank/DDBJ whole genome shotgun (WGS) entry which is preliminary data.</text>
</comment>
<proteinExistence type="predicted"/>
<dbReference type="AlphaFoldDB" id="A0A479ZU50"/>